<dbReference type="Gene3D" id="2.60.40.3630">
    <property type="match status" value="1"/>
</dbReference>
<keyword evidence="2" id="KW-1133">Transmembrane helix</keyword>
<evidence type="ECO:0000313" key="6">
    <source>
        <dbReference type="Proteomes" id="UP000243297"/>
    </source>
</evidence>
<dbReference type="InterPro" id="IPR002901">
    <property type="entry name" value="MGlyc_endo_b_GlcNAc-like_dom"/>
</dbReference>
<keyword evidence="1" id="KW-0175">Coiled coil</keyword>
<dbReference type="STRING" id="118967.SAMN02745191_2372"/>
<protein>
    <submittedName>
        <fullName evidence="5">Beta-N-acetylglucosaminidase</fullName>
    </submittedName>
</protein>
<gene>
    <name evidence="5" type="ORF">SAMN02745191_2372</name>
</gene>
<dbReference type="OrthoDB" id="977752at2"/>
<keyword evidence="6" id="KW-1185">Reference proteome</keyword>
<evidence type="ECO:0000256" key="3">
    <source>
        <dbReference type="SAM" id="SignalP"/>
    </source>
</evidence>
<keyword evidence="2" id="KW-0812">Transmembrane</keyword>
<evidence type="ECO:0000259" key="4">
    <source>
        <dbReference type="Pfam" id="PF01832"/>
    </source>
</evidence>
<dbReference type="GO" id="GO:0004040">
    <property type="term" value="F:amidase activity"/>
    <property type="evidence" value="ECO:0007669"/>
    <property type="project" value="InterPro"/>
</dbReference>
<feature type="domain" description="Mannosyl-glycoprotein endo-beta-N-acetylglucosamidase-like" evidence="4">
    <location>
        <begin position="299"/>
        <end position="409"/>
    </location>
</feature>
<keyword evidence="3" id="KW-0732">Signal</keyword>
<feature type="signal peptide" evidence="3">
    <location>
        <begin position="1"/>
        <end position="23"/>
    </location>
</feature>
<proteinExistence type="predicted"/>
<dbReference type="Pfam" id="PF01832">
    <property type="entry name" value="Glucosaminidase"/>
    <property type="match status" value="1"/>
</dbReference>
<accession>A0A1T4QAH8</accession>
<organism evidence="5 6">
    <name type="scientific">Anaerorhabdus furcosa</name>
    <dbReference type="NCBI Taxonomy" id="118967"/>
    <lineage>
        <taxon>Bacteria</taxon>
        <taxon>Bacillati</taxon>
        <taxon>Bacillota</taxon>
        <taxon>Erysipelotrichia</taxon>
        <taxon>Erysipelotrichales</taxon>
        <taxon>Erysipelotrichaceae</taxon>
        <taxon>Anaerorhabdus</taxon>
    </lineage>
</organism>
<feature type="transmembrane region" description="Helical" evidence="2">
    <location>
        <begin position="891"/>
        <end position="914"/>
    </location>
</feature>
<evidence type="ECO:0000256" key="1">
    <source>
        <dbReference type="SAM" id="Coils"/>
    </source>
</evidence>
<feature type="chain" id="PRO_5012142829" evidence="3">
    <location>
        <begin position="24"/>
        <end position="936"/>
    </location>
</feature>
<dbReference type="Gene3D" id="1.10.530.10">
    <property type="match status" value="1"/>
</dbReference>
<dbReference type="Proteomes" id="UP000243297">
    <property type="component" value="Unassembled WGS sequence"/>
</dbReference>
<dbReference type="RefSeq" id="WP_078712757.1">
    <property type="nucleotide sequence ID" value="NZ_FUWY01000009.1"/>
</dbReference>
<keyword evidence="2" id="KW-0472">Membrane</keyword>
<dbReference type="AlphaFoldDB" id="A0A1T4QAH8"/>
<reference evidence="6" key="1">
    <citation type="submission" date="2017-02" db="EMBL/GenBank/DDBJ databases">
        <authorList>
            <person name="Varghese N."/>
            <person name="Submissions S."/>
        </authorList>
    </citation>
    <scope>NUCLEOTIDE SEQUENCE [LARGE SCALE GENOMIC DNA]</scope>
    <source>
        <strain evidence="6">ATCC 25662</strain>
    </source>
</reference>
<feature type="coiled-coil region" evidence="1">
    <location>
        <begin position="659"/>
        <end position="686"/>
    </location>
</feature>
<dbReference type="EMBL" id="FUWY01000009">
    <property type="protein sequence ID" value="SKA00647.1"/>
    <property type="molecule type" value="Genomic_DNA"/>
</dbReference>
<evidence type="ECO:0000256" key="2">
    <source>
        <dbReference type="SAM" id="Phobius"/>
    </source>
</evidence>
<evidence type="ECO:0000313" key="5">
    <source>
        <dbReference type="EMBL" id="SKA00647.1"/>
    </source>
</evidence>
<sequence>MFKKYCILIIVFVLGLLPIQVNALSTSDFVVSEDFSIVSIEKDVVNILQTAKNYKSALAIYNREASNYNNVAIVQNGKVLQAEYGLISIKSTPACDYNVEFRNVIDNGSNYVNGCYGADAAYLGTNESGTKVMMMISGVAGWVNIDDVTIYPLEMLPSRSSTYVVKEGYLYHQIKQSFSSDFYSALINNGPAPSYLESDVEYYSYDGHYFYNNDSLWVMLDDLKASSRASSVNPNEPYYNYYQFVSHRTLTNVTYEEVLDYFRNTLQVSHQITSYLDMDKDSADDTLNRSQFYDEEDSFFQYQYQYGANALMMIGLSMNETAIGRSSLAFTRNNLFGHAAYDSDVEKNASRYFGVNSSIYSHAKYYISGSYANPFRFQFHGSFFGNKANGMNVSYASDPYWGEKAAQFYLNIDEAFGFKDYNSVALGIKTSQEDVKVYQYDSTTSTILYSTGKNPDFAFVILDEITNAEGTWYKIQSEATLNEESKVDMMYYYDYLNNIAYIKQSDVQLLLNMDKLGQKELVGVTFDANGGVFQDDSTSIHYALEMGRTPVIEVPTKENAYFVGWDKEIAPISEETTYVAQYKDVASIEMKQLPIQDFEWNDRINIDKGIVQINFTDQTTEEVELSTSMVSNFDLKTEGDQEVIVSVAGKTISYPITVNKELDTIRQELKEEITLVLEEMSELEELSPEQVERVLALKQRMDEYMVPYLTQPQLRALDGIIYKAINHRIHYVIYKNDLDASISGLSLSIDLGDSLDKKYLKDTIKLIVKNSINKEHEKLMEAVAVGNGYKVVDSFAIKTQKNLDNFELNTPVLISIKKPEGAKDNELFTVLLYVDGEVVKCYTKQTNNYIQFMTPAIGEFMLVSRTTTNEYIIDDVIETVRVDNSDADIPALIAAGLFGLAILLGAIVGVDALLRKRRRKKIHDQQKDTVEDDSIQ</sequence>
<name>A0A1T4QAH8_9FIRM</name>